<sequence length="344" mass="38372">MNQKITIRDVARIAGVSSATVSYVINGVNKVSEETKARVLQTIAELNYQPDFTAISLSKKKSNMIGVMIPLVEGSLAPIFRENHYYSELISGIEFVSRKNGYDFLLSGFGKPEDCKNWVMKRNLDGLVFLGSFPESIYQELKALSMPIVLIDTYEEYAKHYTNIRIDDERGGYLATKHLIEYGHRSIGFVSPGPVNNPIDSLRLKGFQQALKEANLPFQDAFVFEGKDSSFENGYQIGKNIIKAELPITAIFAAADILALGIIKAFNEADKKVPIDYSVIGYDDLLVSRYASPSLTTISQDVFKKGAISAEMLISTIEKKETEFKTFCLPVELVIRDSTSRIQC</sequence>
<dbReference type="InterPro" id="IPR028082">
    <property type="entry name" value="Peripla_BP_I"/>
</dbReference>
<evidence type="ECO:0000256" key="2">
    <source>
        <dbReference type="ARBA" id="ARBA00023125"/>
    </source>
</evidence>
<keyword evidence="2 6" id="KW-0238">DNA-binding</keyword>
<dbReference type="PANTHER" id="PTHR30146">
    <property type="entry name" value="LACI-RELATED TRANSCRIPTIONAL REPRESSOR"/>
    <property type="match status" value="1"/>
</dbReference>
<evidence type="ECO:0000256" key="3">
    <source>
        <dbReference type="ARBA" id="ARBA00023163"/>
    </source>
</evidence>
<dbReference type="RefSeq" id="WP_378930735.1">
    <property type="nucleotide sequence ID" value="NZ_JBHLVO010000002.1"/>
</dbReference>
<dbReference type="EMBL" id="JBHLVO010000002">
    <property type="protein sequence ID" value="MFC0270599.1"/>
    <property type="molecule type" value="Genomic_DNA"/>
</dbReference>
<keyword evidence="7" id="KW-1185">Reference proteome</keyword>
<dbReference type="GO" id="GO:0003677">
    <property type="term" value="F:DNA binding"/>
    <property type="evidence" value="ECO:0007669"/>
    <property type="project" value="UniProtKB-KW"/>
</dbReference>
<dbReference type="PANTHER" id="PTHR30146:SF24">
    <property type="entry name" value="XYLOSE OPERON REGULATORY PROTEIN"/>
    <property type="match status" value="1"/>
</dbReference>
<dbReference type="PROSITE" id="PS50943">
    <property type="entry name" value="HTH_CROC1"/>
    <property type="match status" value="1"/>
</dbReference>
<evidence type="ECO:0000313" key="7">
    <source>
        <dbReference type="Proteomes" id="UP001589854"/>
    </source>
</evidence>
<dbReference type="Gene3D" id="3.40.50.2300">
    <property type="match status" value="2"/>
</dbReference>
<evidence type="ECO:0000256" key="1">
    <source>
        <dbReference type="ARBA" id="ARBA00023015"/>
    </source>
</evidence>
<dbReference type="PRINTS" id="PR00036">
    <property type="entry name" value="HTHLACI"/>
</dbReference>
<dbReference type="InterPro" id="IPR010982">
    <property type="entry name" value="Lambda_DNA-bd_dom_sf"/>
</dbReference>
<dbReference type="InterPro" id="IPR046335">
    <property type="entry name" value="LacI/GalR-like_sensor"/>
</dbReference>
<dbReference type="InterPro" id="IPR001387">
    <property type="entry name" value="Cro/C1-type_HTH"/>
</dbReference>
<proteinExistence type="predicted"/>
<keyword evidence="3" id="KW-0804">Transcription</keyword>
<evidence type="ECO:0000259" key="4">
    <source>
        <dbReference type="PROSITE" id="PS50932"/>
    </source>
</evidence>
<gene>
    <name evidence="6" type="ORF">ACFFIX_03915</name>
</gene>
<dbReference type="Gene3D" id="1.10.260.40">
    <property type="entry name" value="lambda repressor-like DNA-binding domains"/>
    <property type="match status" value="1"/>
</dbReference>
<dbReference type="PROSITE" id="PS50932">
    <property type="entry name" value="HTH_LACI_2"/>
    <property type="match status" value="1"/>
</dbReference>
<protein>
    <submittedName>
        <fullName evidence="6">LacI family DNA-binding transcriptional regulator</fullName>
    </submittedName>
</protein>
<feature type="domain" description="HTH lacI-type" evidence="4">
    <location>
        <begin position="5"/>
        <end position="59"/>
    </location>
</feature>
<reference evidence="6 7" key="1">
    <citation type="submission" date="2024-09" db="EMBL/GenBank/DDBJ databases">
        <authorList>
            <person name="Sun Q."/>
            <person name="Mori K."/>
        </authorList>
    </citation>
    <scope>NUCLEOTIDE SEQUENCE [LARGE SCALE GENOMIC DNA]</scope>
    <source>
        <strain evidence="6 7">CCM 7228</strain>
    </source>
</reference>
<dbReference type="PROSITE" id="PS00356">
    <property type="entry name" value="HTH_LACI_1"/>
    <property type="match status" value="1"/>
</dbReference>
<keyword evidence="1" id="KW-0805">Transcription regulation</keyword>
<dbReference type="SUPFAM" id="SSF47413">
    <property type="entry name" value="lambda repressor-like DNA-binding domains"/>
    <property type="match status" value="1"/>
</dbReference>
<accession>A0ABV6GAK9</accession>
<dbReference type="CDD" id="cd01392">
    <property type="entry name" value="HTH_LacI"/>
    <property type="match status" value="1"/>
</dbReference>
<dbReference type="CDD" id="cd06267">
    <property type="entry name" value="PBP1_LacI_sugar_binding-like"/>
    <property type="match status" value="1"/>
</dbReference>
<feature type="domain" description="HTH cro/C1-type" evidence="5">
    <location>
        <begin position="3"/>
        <end position="46"/>
    </location>
</feature>
<dbReference type="SMART" id="SM00354">
    <property type="entry name" value="HTH_LACI"/>
    <property type="match status" value="1"/>
</dbReference>
<dbReference type="Pfam" id="PF13377">
    <property type="entry name" value="Peripla_BP_3"/>
    <property type="match status" value="1"/>
</dbReference>
<dbReference type="Pfam" id="PF00356">
    <property type="entry name" value="LacI"/>
    <property type="match status" value="1"/>
</dbReference>
<evidence type="ECO:0000313" key="6">
    <source>
        <dbReference type="EMBL" id="MFC0270599.1"/>
    </source>
</evidence>
<dbReference type="Proteomes" id="UP001589854">
    <property type="component" value="Unassembled WGS sequence"/>
</dbReference>
<organism evidence="6 7">
    <name type="scientific">Metabacillus herbersteinensis</name>
    <dbReference type="NCBI Taxonomy" id="283816"/>
    <lineage>
        <taxon>Bacteria</taxon>
        <taxon>Bacillati</taxon>
        <taxon>Bacillota</taxon>
        <taxon>Bacilli</taxon>
        <taxon>Bacillales</taxon>
        <taxon>Bacillaceae</taxon>
        <taxon>Metabacillus</taxon>
    </lineage>
</organism>
<dbReference type="SUPFAM" id="SSF53822">
    <property type="entry name" value="Periplasmic binding protein-like I"/>
    <property type="match status" value="1"/>
</dbReference>
<comment type="caution">
    <text evidence="6">The sequence shown here is derived from an EMBL/GenBank/DDBJ whole genome shotgun (WGS) entry which is preliminary data.</text>
</comment>
<dbReference type="InterPro" id="IPR000843">
    <property type="entry name" value="HTH_LacI"/>
</dbReference>
<evidence type="ECO:0000259" key="5">
    <source>
        <dbReference type="PROSITE" id="PS50943"/>
    </source>
</evidence>
<name>A0ABV6GAK9_9BACI</name>